<dbReference type="Pfam" id="PF03466">
    <property type="entry name" value="LysR_substrate"/>
    <property type="match status" value="1"/>
</dbReference>
<dbReference type="AlphaFoldDB" id="A0A421BLN9"/>
<dbReference type="CDD" id="cd08472">
    <property type="entry name" value="PBP2_CrgA_like_3"/>
    <property type="match status" value="1"/>
</dbReference>
<dbReference type="EMBL" id="RCHI01000013">
    <property type="protein sequence ID" value="RLL63950.1"/>
    <property type="molecule type" value="Genomic_DNA"/>
</dbReference>
<dbReference type="GO" id="GO:0043565">
    <property type="term" value="F:sequence-specific DNA binding"/>
    <property type="evidence" value="ECO:0007669"/>
    <property type="project" value="TreeGrafter"/>
</dbReference>
<dbReference type="FunFam" id="1.10.10.10:FF:000001">
    <property type="entry name" value="LysR family transcriptional regulator"/>
    <property type="match status" value="1"/>
</dbReference>
<evidence type="ECO:0000256" key="2">
    <source>
        <dbReference type="ARBA" id="ARBA00023015"/>
    </source>
</evidence>
<dbReference type="InterPro" id="IPR000847">
    <property type="entry name" value="LysR_HTH_N"/>
</dbReference>
<organism evidence="6 7">
    <name type="scientific">Paenirhodobacter hankyongi</name>
    <dbReference type="NCBI Taxonomy" id="2294033"/>
    <lineage>
        <taxon>Bacteria</taxon>
        <taxon>Pseudomonadati</taxon>
        <taxon>Pseudomonadota</taxon>
        <taxon>Alphaproteobacteria</taxon>
        <taxon>Rhodobacterales</taxon>
        <taxon>Rhodobacter group</taxon>
        <taxon>Paenirhodobacter</taxon>
    </lineage>
</organism>
<dbReference type="Gene3D" id="3.40.190.290">
    <property type="match status" value="1"/>
</dbReference>
<feature type="domain" description="HTH lysR-type" evidence="5">
    <location>
        <begin position="1"/>
        <end position="59"/>
    </location>
</feature>
<protein>
    <submittedName>
        <fullName evidence="6">LysR family transcriptional regulator</fullName>
    </submittedName>
</protein>
<dbReference type="InterPro" id="IPR058163">
    <property type="entry name" value="LysR-type_TF_proteobact-type"/>
</dbReference>
<gene>
    <name evidence="6" type="ORF">DYS74_13460</name>
</gene>
<evidence type="ECO:0000259" key="5">
    <source>
        <dbReference type="PROSITE" id="PS50931"/>
    </source>
</evidence>
<dbReference type="PROSITE" id="PS50931">
    <property type="entry name" value="HTH_LYSR"/>
    <property type="match status" value="1"/>
</dbReference>
<dbReference type="GO" id="GO:0006351">
    <property type="term" value="P:DNA-templated transcription"/>
    <property type="evidence" value="ECO:0007669"/>
    <property type="project" value="TreeGrafter"/>
</dbReference>
<dbReference type="PANTHER" id="PTHR30537">
    <property type="entry name" value="HTH-TYPE TRANSCRIPTIONAL REGULATOR"/>
    <property type="match status" value="1"/>
</dbReference>
<dbReference type="PANTHER" id="PTHR30537:SF72">
    <property type="entry name" value="LYSR FAMILY TRANSCRIPTIONAL REGULATOR"/>
    <property type="match status" value="1"/>
</dbReference>
<dbReference type="SUPFAM" id="SSF53850">
    <property type="entry name" value="Periplasmic binding protein-like II"/>
    <property type="match status" value="1"/>
</dbReference>
<dbReference type="InterPro" id="IPR036388">
    <property type="entry name" value="WH-like_DNA-bd_sf"/>
</dbReference>
<evidence type="ECO:0000256" key="4">
    <source>
        <dbReference type="ARBA" id="ARBA00023163"/>
    </source>
</evidence>
<evidence type="ECO:0000256" key="3">
    <source>
        <dbReference type="ARBA" id="ARBA00023125"/>
    </source>
</evidence>
<sequence length="313" mass="34201">MDRIQQMQVFIRVVESGNFTRAAAVLGLPRSTVSTTVQALEDRLGAQLLARTTRVVRPTPEGLQFLETARDLVDAMAQAEGLFRDRPEALAGRIRVDMPSRMARHVVIPHLAEFRARHPGLAIDLSATDRMTDLIAEGVDAVVRMAELEDSELICRRLGTVAILTCAGAGYLAEHGRPETPEDLGGHLLVNYALRMPAAEALWEGRRAGVAISVPMQSHLCVDNAESYVAAALAGHGLVQLPAHGVREELRTGQLVEVLAAFRPAPVPLSILYARRRHLAPRLRVFMDWLEALMRREGVVGEGGNGPAAWRES</sequence>
<accession>A0A421BLN9</accession>
<dbReference type="RefSeq" id="WP_121534207.1">
    <property type="nucleotide sequence ID" value="NZ_RCHI01000013.1"/>
</dbReference>
<keyword evidence="2" id="KW-0805">Transcription regulation</keyword>
<dbReference type="Gene3D" id="1.10.10.10">
    <property type="entry name" value="Winged helix-like DNA-binding domain superfamily/Winged helix DNA-binding domain"/>
    <property type="match status" value="1"/>
</dbReference>
<evidence type="ECO:0000256" key="1">
    <source>
        <dbReference type="ARBA" id="ARBA00009437"/>
    </source>
</evidence>
<dbReference type="GO" id="GO:0003700">
    <property type="term" value="F:DNA-binding transcription factor activity"/>
    <property type="evidence" value="ECO:0007669"/>
    <property type="project" value="InterPro"/>
</dbReference>
<dbReference type="Pfam" id="PF00126">
    <property type="entry name" value="HTH_1"/>
    <property type="match status" value="1"/>
</dbReference>
<dbReference type="InterPro" id="IPR005119">
    <property type="entry name" value="LysR_subst-bd"/>
</dbReference>
<dbReference type="InterPro" id="IPR036390">
    <property type="entry name" value="WH_DNA-bd_sf"/>
</dbReference>
<dbReference type="Proteomes" id="UP000279673">
    <property type="component" value="Unassembled WGS sequence"/>
</dbReference>
<dbReference type="SUPFAM" id="SSF46785">
    <property type="entry name" value="Winged helix' DNA-binding domain"/>
    <property type="match status" value="1"/>
</dbReference>
<keyword evidence="4" id="KW-0804">Transcription</keyword>
<comment type="caution">
    <text evidence="6">The sequence shown here is derived from an EMBL/GenBank/DDBJ whole genome shotgun (WGS) entry which is preliminary data.</text>
</comment>
<evidence type="ECO:0000313" key="7">
    <source>
        <dbReference type="Proteomes" id="UP000279673"/>
    </source>
</evidence>
<dbReference type="FunFam" id="3.40.190.290:FF:000001">
    <property type="entry name" value="Transcriptional regulator, LysR family"/>
    <property type="match status" value="1"/>
</dbReference>
<proteinExistence type="inferred from homology"/>
<comment type="similarity">
    <text evidence="1">Belongs to the LysR transcriptional regulatory family.</text>
</comment>
<keyword evidence="3" id="KW-0238">DNA-binding</keyword>
<reference evidence="6 7" key="1">
    <citation type="submission" date="2018-10" db="EMBL/GenBank/DDBJ databases">
        <title>Rhodobacter sp . BO-81.</title>
        <authorList>
            <person name="Im W.T."/>
        </authorList>
    </citation>
    <scope>NUCLEOTIDE SEQUENCE [LARGE SCALE GENOMIC DNA]</scope>
    <source>
        <strain evidence="6 7">BO-81</strain>
    </source>
</reference>
<name>A0A421BLN9_9RHOB</name>
<evidence type="ECO:0000313" key="6">
    <source>
        <dbReference type="EMBL" id="RLL63950.1"/>
    </source>
</evidence>
<keyword evidence="7" id="KW-1185">Reference proteome</keyword>